<feature type="domain" description="FAD-binding" evidence="2">
    <location>
        <begin position="27"/>
        <end position="354"/>
    </location>
</feature>
<dbReference type="AlphaFoldDB" id="A0A255GJC8"/>
<dbReference type="OrthoDB" id="9795712at2"/>
<dbReference type="EMBL" id="NMVO01000007">
    <property type="protein sequence ID" value="OYO15958.1"/>
    <property type="molecule type" value="Genomic_DNA"/>
</dbReference>
<evidence type="ECO:0000256" key="1">
    <source>
        <dbReference type="SAM" id="MobiDB-lite"/>
    </source>
</evidence>
<dbReference type="InterPro" id="IPR002938">
    <property type="entry name" value="FAD-bd"/>
</dbReference>
<evidence type="ECO:0000259" key="2">
    <source>
        <dbReference type="Pfam" id="PF01494"/>
    </source>
</evidence>
<dbReference type="PANTHER" id="PTHR42685">
    <property type="entry name" value="GERANYLGERANYL DIPHOSPHATE REDUCTASE"/>
    <property type="match status" value="1"/>
</dbReference>
<dbReference type="InterPro" id="IPR036188">
    <property type="entry name" value="FAD/NAD-bd_sf"/>
</dbReference>
<gene>
    <name evidence="3" type="ORF">CGZ94_05985</name>
</gene>
<organism evidence="3 4">
    <name type="scientific">Enemella evansiae</name>
    <dbReference type="NCBI Taxonomy" id="2016499"/>
    <lineage>
        <taxon>Bacteria</taxon>
        <taxon>Bacillati</taxon>
        <taxon>Actinomycetota</taxon>
        <taxon>Actinomycetes</taxon>
        <taxon>Propionibacteriales</taxon>
        <taxon>Propionibacteriaceae</taxon>
        <taxon>Enemella</taxon>
    </lineage>
</organism>
<comment type="caution">
    <text evidence="3">The sequence shown here is derived from an EMBL/GenBank/DDBJ whole genome shotgun (WGS) entry which is preliminary data.</text>
</comment>
<dbReference type="Gene3D" id="3.50.50.60">
    <property type="entry name" value="FAD/NAD(P)-binding domain"/>
    <property type="match status" value="1"/>
</dbReference>
<accession>A0A255GJC8</accession>
<dbReference type="RefSeq" id="WP_094359490.1">
    <property type="nucleotide sequence ID" value="NZ_NMVK01000026.1"/>
</dbReference>
<reference evidence="3 4" key="1">
    <citation type="submission" date="2017-07" db="EMBL/GenBank/DDBJ databases">
        <title>Draft whole genome sequences of clinical Proprionibacteriaceae strains.</title>
        <authorList>
            <person name="Bernier A.-M."/>
            <person name="Bernard K."/>
            <person name="Domingo M.-C."/>
        </authorList>
    </citation>
    <scope>NUCLEOTIDE SEQUENCE [LARGE SCALE GENOMIC DNA]</scope>
    <source>
        <strain evidence="3 4">NML 030167</strain>
    </source>
</reference>
<dbReference type="SUPFAM" id="SSF51905">
    <property type="entry name" value="FAD/NAD(P)-binding domain"/>
    <property type="match status" value="1"/>
</dbReference>
<dbReference type="InterPro" id="IPR011777">
    <property type="entry name" value="Geranylgeranyl_Rdtase_fam"/>
</dbReference>
<dbReference type="GO" id="GO:0071949">
    <property type="term" value="F:FAD binding"/>
    <property type="evidence" value="ECO:0007669"/>
    <property type="project" value="InterPro"/>
</dbReference>
<dbReference type="InterPro" id="IPR050407">
    <property type="entry name" value="Geranylgeranyl_reductase"/>
</dbReference>
<evidence type="ECO:0000313" key="3">
    <source>
        <dbReference type="EMBL" id="OYO15958.1"/>
    </source>
</evidence>
<evidence type="ECO:0000313" key="4">
    <source>
        <dbReference type="Proteomes" id="UP000215896"/>
    </source>
</evidence>
<dbReference type="GO" id="GO:0016628">
    <property type="term" value="F:oxidoreductase activity, acting on the CH-CH group of donors, NAD or NADP as acceptor"/>
    <property type="evidence" value="ECO:0007669"/>
    <property type="project" value="InterPro"/>
</dbReference>
<keyword evidence="4" id="KW-1185">Reference proteome</keyword>
<dbReference type="PANTHER" id="PTHR42685:SF22">
    <property type="entry name" value="CONDITIONED MEDIUM FACTOR RECEPTOR 1"/>
    <property type="match status" value="1"/>
</dbReference>
<dbReference type="Pfam" id="PF01494">
    <property type="entry name" value="FAD_binding_3"/>
    <property type="match status" value="1"/>
</dbReference>
<dbReference type="NCBIfam" id="TIGR02032">
    <property type="entry name" value="GG-red-SF"/>
    <property type="match status" value="1"/>
</dbReference>
<proteinExistence type="predicted"/>
<feature type="region of interest" description="Disordered" evidence="1">
    <location>
        <begin position="1"/>
        <end position="22"/>
    </location>
</feature>
<protein>
    <submittedName>
        <fullName evidence="3">FAD-dependent oxidoreductase</fullName>
    </submittedName>
</protein>
<accession>A0A4R6LT60</accession>
<name>A0A255GJC8_9ACTN</name>
<sequence length="442" mass="48347">MSQTPDGVGSPDRLEGGFGSGDTERVEADVVVVGAGPAGSATATHLARRGLSVALVEKSTFPREKVCGDGLTPRATRQLIRLGIDTSEANGWLHNRGLRVYAGREEPFVFDWPDLADFPNYGLVRPRADFDDLLARNAVASGAELIQNTTITEPILDERSDRIVGVRSKDGREFRAPLVVAADGNSTRLSLAMGRTKRDDRPMGVAVRAYYNSPRHDDDYMESWLELWDGKPKESNLLPGYGWVFGMGDGTCNIGLGILNTSSAFGKTDYKELMTRWLDNTPAEWGFREENRTCEIRGAALPMGFNRVPHYDRGLLLVGDSGGMVNPFNGEGIAYAMEAGEYAADAMAEAHYRGVGTSTAERALQAYPKRLQAELGGYYRLGGVFVKLIGHPEVMKLCTRYGLPRRTLMKFTLKLLANLTDSNDGDAMDHTINMLSRLAPSA</sequence>
<dbReference type="Proteomes" id="UP000215896">
    <property type="component" value="Unassembled WGS sequence"/>
</dbReference>
<dbReference type="PRINTS" id="PR00420">
    <property type="entry name" value="RNGMNOXGNASE"/>
</dbReference>